<evidence type="ECO:0000256" key="3">
    <source>
        <dbReference type="ARBA" id="ARBA00004429"/>
    </source>
</evidence>
<keyword evidence="15" id="KW-0408">Iron</keyword>
<dbReference type="SUPFAM" id="SSF81343">
    <property type="entry name" value="Fumarate reductase respiratory complex transmembrane subunits"/>
    <property type="match status" value="1"/>
</dbReference>
<protein>
    <recommendedName>
        <fullName evidence="5">Succinate dehydrogenase hydrophobic membrane anchor subunit</fullName>
    </recommendedName>
</protein>
<keyword evidence="11 17" id="KW-0812">Transmembrane</keyword>
<proteinExistence type="predicted"/>
<evidence type="ECO:0000256" key="5">
    <source>
        <dbReference type="ARBA" id="ARBA00019425"/>
    </source>
</evidence>
<evidence type="ECO:0000256" key="12">
    <source>
        <dbReference type="ARBA" id="ARBA00022723"/>
    </source>
</evidence>
<dbReference type="PANTHER" id="PTHR38689:SF1">
    <property type="entry name" value="SUCCINATE DEHYDROGENASE HYDROPHOBIC MEMBRANE ANCHOR SUBUNIT"/>
    <property type="match status" value="1"/>
</dbReference>
<keyword evidence="12" id="KW-0479">Metal-binding</keyword>
<comment type="pathway">
    <text evidence="4">Carbohydrate metabolism; tricarboxylic acid cycle.</text>
</comment>
<evidence type="ECO:0000256" key="4">
    <source>
        <dbReference type="ARBA" id="ARBA00005163"/>
    </source>
</evidence>
<comment type="caution">
    <text evidence="18">The sequence shown here is derived from an EMBL/GenBank/DDBJ whole genome shotgun (WGS) entry which is preliminary data.</text>
</comment>
<evidence type="ECO:0000313" key="18">
    <source>
        <dbReference type="EMBL" id="MDK2125531.1"/>
    </source>
</evidence>
<accession>A0ABT7DZR5</accession>
<keyword evidence="16 17" id="KW-0472">Membrane</keyword>
<dbReference type="NCBIfam" id="TIGR02968">
    <property type="entry name" value="succ_dehyd_anc"/>
    <property type="match status" value="1"/>
</dbReference>
<keyword evidence="8" id="KW-0997">Cell inner membrane</keyword>
<dbReference type="RefSeq" id="WP_284101843.1">
    <property type="nucleotide sequence ID" value="NZ_JARRAF010000020.1"/>
</dbReference>
<keyword evidence="10" id="KW-0349">Heme</keyword>
<gene>
    <name evidence="18" type="primary">sdhD</name>
    <name evidence="18" type="ORF">PZA18_15865</name>
</gene>
<evidence type="ECO:0000256" key="13">
    <source>
        <dbReference type="ARBA" id="ARBA00022982"/>
    </source>
</evidence>
<feature type="transmembrane region" description="Helical" evidence="17">
    <location>
        <begin position="88"/>
        <end position="109"/>
    </location>
</feature>
<dbReference type="Proteomes" id="UP001172778">
    <property type="component" value="Unassembled WGS sequence"/>
</dbReference>
<evidence type="ECO:0000256" key="9">
    <source>
        <dbReference type="ARBA" id="ARBA00022532"/>
    </source>
</evidence>
<keyword evidence="19" id="KW-1185">Reference proteome</keyword>
<dbReference type="InterPro" id="IPR014312">
    <property type="entry name" value="Succ_DH_anchor"/>
</dbReference>
<name>A0ABT7DZR5_9NEIS</name>
<evidence type="ECO:0000256" key="7">
    <source>
        <dbReference type="ARBA" id="ARBA00022475"/>
    </source>
</evidence>
<keyword evidence="7" id="KW-1003">Cell membrane</keyword>
<reference evidence="18" key="1">
    <citation type="submission" date="2023-03" db="EMBL/GenBank/DDBJ databases">
        <title>Chitinimonas shenzhenensis gen. nov., sp. nov., a novel member of family Burkholderiaceae isolated from activated sludge collected in Shen Zhen, China.</title>
        <authorList>
            <person name="Wang X."/>
        </authorList>
    </citation>
    <scope>NUCLEOTIDE SEQUENCE</scope>
    <source>
        <strain evidence="18">DQS-5</strain>
    </source>
</reference>
<feature type="transmembrane region" description="Helical" evidence="17">
    <location>
        <begin position="21"/>
        <end position="43"/>
    </location>
</feature>
<dbReference type="InterPro" id="IPR000701">
    <property type="entry name" value="SuccDH_FuR_B_TM-su"/>
</dbReference>
<evidence type="ECO:0000256" key="11">
    <source>
        <dbReference type="ARBA" id="ARBA00022692"/>
    </source>
</evidence>
<dbReference type="EMBL" id="JARRAF010000020">
    <property type="protein sequence ID" value="MDK2125531.1"/>
    <property type="molecule type" value="Genomic_DNA"/>
</dbReference>
<evidence type="ECO:0000256" key="17">
    <source>
        <dbReference type="SAM" id="Phobius"/>
    </source>
</evidence>
<organism evidence="18 19">
    <name type="scientific">Parachitinimonas caeni</name>
    <dbReference type="NCBI Taxonomy" id="3031301"/>
    <lineage>
        <taxon>Bacteria</taxon>
        <taxon>Pseudomonadati</taxon>
        <taxon>Pseudomonadota</taxon>
        <taxon>Betaproteobacteria</taxon>
        <taxon>Neisseriales</taxon>
        <taxon>Chitinibacteraceae</taxon>
        <taxon>Parachitinimonas</taxon>
    </lineage>
</organism>
<dbReference type="Gene3D" id="1.20.1300.10">
    <property type="entry name" value="Fumarate reductase/succinate dehydrogenase, transmembrane subunit"/>
    <property type="match status" value="1"/>
</dbReference>
<comment type="cofactor">
    <cofactor evidence="1">
        <name>heme</name>
        <dbReference type="ChEBI" id="CHEBI:30413"/>
    </cofactor>
</comment>
<dbReference type="PANTHER" id="PTHR38689">
    <property type="entry name" value="SUCCINATE DEHYDROGENASE HYDROPHOBIC MEMBRANE ANCHOR SUBUNIT"/>
    <property type="match status" value="1"/>
</dbReference>
<dbReference type="PIRSF" id="PIRSF000169">
    <property type="entry name" value="SDH_D"/>
    <property type="match status" value="1"/>
</dbReference>
<evidence type="ECO:0000256" key="14">
    <source>
        <dbReference type="ARBA" id="ARBA00022989"/>
    </source>
</evidence>
<sequence>MVNRHVIGAHYGLRDWLLQRITAVVMLAYTIGLIFFLVMVSGASFQGWKALMGMTWVRVFTSVSIIALALHAWVGVRDIWMDYVKPLGLRLTLHVLTILWLVASLVYAVKVVWGV</sequence>
<keyword evidence="9" id="KW-0816">Tricarboxylic acid cycle</keyword>
<evidence type="ECO:0000256" key="8">
    <source>
        <dbReference type="ARBA" id="ARBA00022519"/>
    </source>
</evidence>
<evidence type="ECO:0000313" key="19">
    <source>
        <dbReference type="Proteomes" id="UP001172778"/>
    </source>
</evidence>
<dbReference type="CDD" id="cd03494">
    <property type="entry name" value="SQR_TypeC_SdhD"/>
    <property type="match status" value="1"/>
</dbReference>
<keyword evidence="14 17" id="KW-1133">Transmembrane helix</keyword>
<comment type="subcellular location">
    <subcellularLocation>
        <location evidence="3">Cell inner membrane</location>
        <topology evidence="3">Multi-pass membrane protein</topology>
    </subcellularLocation>
</comment>
<evidence type="ECO:0000256" key="16">
    <source>
        <dbReference type="ARBA" id="ARBA00023136"/>
    </source>
</evidence>
<evidence type="ECO:0000256" key="10">
    <source>
        <dbReference type="ARBA" id="ARBA00022617"/>
    </source>
</evidence>
<evidence type="ECO:0000256" key="2">
    <source>
        <dbReference type="ARBA" id="ARBA00004050"/>
    </source>
</evidence>
<evidence type="ECO:0000256" key="1">
    <source>
        <dbReference type="ARBA" id="ARBA00001971"/>
    </source>
</evidence>
<evidence type="ECO:0000256" key="6">
    <source>
        <dbReference type="ARBA" id="ARBA00022448"/>
    </source>
</evidence>
<comment type="function">
    <text evidence="2">Membrane-anchoring subunit of succinate dehydrogenase (SDH).</text>
</comment>
<evidence type="ECO:0000256" key="15">
    <source>
        <dbReference type="ARBA" id="ARBA00023004"/>
    </source>
</evidence>
<dbReference type="InterPro" id="IPR034804">
    <property type="entry name" value="SQR/QFR_C/D"/>
</dbReference>
<keyword evidence="6" id="KW-0813">Transport</keyword>
<feature type="transmembrane region" description="Helical" evidence="17">
    <location>
        <begin position="55"/>
        <end position="76"/>
    </location>
</feature>
<dbReference type="Pfam" id="PF01127">
    <property type="entry name" value="Sdh_cyt"/>
    <property type="match status" value="1"/>
</dbReference>
<keyword evidence="13" id="KW-0249">Electron transport</keyword>